<evidence type="ECO:0000313" key="1">
    <source>
        <dbReference type="EMBL" id="CAG8839120.1"/>
    </source>
</evidence>
<organism evidence="1 2">
    <name type="scientific">Racocetra persica</name>
    <dbReference type="NCBI Taxonomy" id="160502"/>
    <lineage>
        <taxon>Eukaryota</taxon>
        <taxon>Fungi</taxon>
        <taxon>Fungi incertae sedis</taxon>
        <taxon>Mucoromycota</taxon>
        <taxon>Glomeromycotina</taxon>
        <taxon>Glomeromycetes</taxon>
        <taxon>Diversisporales</taxon>
        <taxon>Gigasporaceae</taxon>
        <taxon>Racocetra</taxon>
    </lineage>
</organism>
<gene>
    <name evidence="1" type="ORF">RPERSI_LOCUS30928</name>
</gene>
<accession>A0ACA9SGH6</accession>
<reference evidence="1" key="1">
    <citation type="submission" date="2021-06" db="EMBL/GenBank/DDBJ databases">
        <authorList>
            <person name="Kallberg Y."/>
            <person name="Tangrot J."/>
            <person name="Rosling A."/>
        </authorList>
    </citation>
    <scope>NUCLEOTIDE SEQUENCE</scope>
    <source>
        <strain evidence="1">MA461A</strain>
    </source>
</reference>
<name>A0ACA9SGH6_9GLOM</name>
<evidence type="ECO:0000313" key="2">
    <source>
        <dbReference type="Proteomes" id="UP000789920"/>
    </source>
</evidence>
<protein>
    <submittedName>
        <fullName evidence="1">18917_t:CDS:1</fullName>
    </submittedName>
</protein>
<keyword evidence="2" id="KW-1185">Reference proteome</keyword>
<feature type="non-terminal residue" evidence="1">
    <location>
        <position position="69"/>
    </location>
</feature>
<dbReference type="Proteomes" id="UP000789920">
    <property type="component" value="Unassembled WGS sequence"/>
</dbReference>
<dbReference type="EMBL" id="CAJVQC010122655">
    <property type="protein sequence ID" value="CAG8839120.1"/>
    <property type="molecule type" value="Genomic_DNA"/>
</dbReference>
<proteinExistence type="predicted"/>
<comment type="caution">
    <text evidence="1">The sequence shown here is derived from an EMBL/GenBank/DDBJ whole genome shotgun (WGS) entry which is preliminary data.</text>
</comment>
<sequence length="69" mass="8383">MEIDSNISNVYTTSTNEQNEKLVPKFWVDKYKKEASKNWNTTKFFKNRNWIGREFSELSFENDLKQEKK</sequence>